<organism evidence="1 2">
    <name type="scientific">Rangifer tarandus platyrhynchus</name>
    <name type="common">Svalbard reindeer</name>
    <dbReference type="NCBI Taxonomy" id="3082113"/>
    <lineage>
        <taxon>Eukaryota</taxon>
        <taxon>Metazoa</taxon>
        <taxon>Chordata</taxon>
        <taxon>Craniata</taxon>
        <taxon>Vertebrata</taxon>
        <taxon>Euteleostomi</taxon>
        <taxon>Mammalia</taxon>
        <taxon>Eutheria</taxon>
        <taxon>Laurasiatheria</taxon>
        <taxon>Artiodactyla</taxon>
        <taxon>Ruminantia</taxon>
        <taxon>Pecora</taxon>
        <taxon>Cervidae</taxon>
        <taxon>Odocoileinae</taxon>
        <taxon>Rangifer</taxon>
    </lineage>
</organism>
<name>A0AC59Y255_RANTA</name>
<proteinExistence type="predicted"/>
<evidence type="ECO:0000313" key="2">
    <source>
        <dbReference type="Proteomes" id="UP001162501"/>
    </source>
</evidence>
<reference evidence="1" key="2">
    <citation type="submission" date="2025-03" db="EMBL/GenBank/DDBJ databases">
        <authorList>
            <consortium name="ELIXIR-Norway"/>
            <consortium name="Elixir Norway"/>
        </authorList>
    </citation>
    <scope>NUCLEOTIDE SEQUENCE</scope>
</reference>
<dbReference type="EMBL" id="OX596085">
    <property type="protein sequence ID" value="CAM9314315.1"/>
    <property type="molecule type" value="Genomic_DNA"/>
</dbReference>
<accession>A0AC59Y255</accession>
<dbReference type="Proteomes" id="UP001162501">
    <property type="component" value="Chromosome 1"/>
</dbReference>
<evidence type="ECO:0000313" key="1">
    <source>
        <dbReference type="EMBL" id="CAM9314315.1"/>
    </source>
</evidence>
<reference evidence="1" key="1">
    <citation type="submission" date="2023-05" db="EMBL/GenBank/DDBJ databases">
        <authorList>
            <consortium name="ELIXIR-Norway"/>
        </authorList>
    </citation>
    <scope>NUCLEOTIDE SEQUENCE</scope>
</reference>
<gene>
    <name evidence="1" type="ORF">MRATA1EN22A_LOCUS832</name>
</gene>
<sequence>MRSRSHVRGGVCTVTPEPTLLAETEQPRGEGFGAVCVKPGRRWERAASPRHTPLCTLLGSNGPPPLPAFRLRPRFPRRRRAAFPPLTDLRAAGAASEELLGGLALVERLGQ</sequence>
<protein>
    <submittedName>
        <fullName evidence="1">Uncharacterized protein</fullName>
    </submittedName>
</protein>